<evidence type="ECO:0000256" key="4">
    <source>
        <dbReference type="ARBA" id="ARBA00022723"/>
    </source>
</evidence>
<dbReference type="GO" id="GO:0016705">
    <property type="term" value="F:oxidoreductase activity, acting on paired donors, with incorporation or reduction of molecular oxygen"/>
    <property type="evidence" value="ECO:0007669"/>
    <property type="project" value="InterPro"/>
</dbReference>
<organism evidence="10 11">
    <name type="scientific">Ophiocordyceps polyrhachis-furcata BCC 54312</name>
    <dbReference type="NCBI Taxonomy" id="1330021"/>
    <lineage>
        <taxon>Eukaryota</taxon>
        <taxon>Fungi</taxon>
        <taxon>Dikarya</taxon>
        <taxon>Ascomycota</taxon>
        <taxon>Pezizomycotina</taxon>
        <taxon>Sordariomycetes</taxon>
        <taxon>Hypocreomycetidae</taxon>
        <taxon>Hypocreales</taxon>
        <taxon>Ophiocordycipitaceae</taxon>
        <taxon>Ophiocordyceps</taxon>
    </lineage>
</organism>
<dbReference type="AlphaFoldDB" id="A0A367LPF7"/>
<dbReference type="PANTHER" id="PTHR24305:SF237">
    <property type="entry name" value="CYTOCHROME P450 MONOOXYGENASE ATNE-RELATED"/>
    <property type="match status" value="1"/>
</dbReference>
<dbReference type="STRING" id="1330021.A0A367LPF7"/>
<dbReference type="PANTHER" id="PTHR24305">
    <property type="entry name" value="CYTOCHROME P450"/>
    <property type="match status" value="1"/>
</dbReference>
<dbReference type="InterPro" id="IPR002401">
    <property type="entry name" value="Cyt_P450_E_grp-I"/>
</dbReference>
<dbReference type="InterPro" id="IPR001128">
    <property type="entry name" value="Cyt_P450"/>
</dbReference>
<dbReference type="GO" id="GO:0005506">
    <property type="term" value="F:iron ion binding"/>
    <property type="evidence" value="ECO:0007669"/>
    <property type="project" value="InterPro"/>
</dbReference>
<keyword evidence="9" id="KW-0472">Membrane</keyword>
<evidence type="ECO:0000256" key="5">
    <source>
        <dbReference type="ARBA" id="ARBA00023002"/>
    </source>
</evidence>
<protein>
    <recommendedName>
        <fullName evidence="12">Cytochrome P450</fullName>
    </recommendedName>
</protein>
<feature type="binding site" description="axial binding residue" evidence="8">
    <location>
        <position position="457"/>
    </location>
    <ligand>
        <name>heme</name>
        <dbReference type="ChEBI" id="CHEBI:30413"/>
    </ligand>
    <ligandPart>
        <name>Fe</name>
        <dbReference type="ChEBI" id="CHEBI:18248"/>
    </ligandPart>
</feature>
<keyword evidence="11" id="KW-1185">Reference proteome</keyword>
<evidence type="ECO:0000256" key="2">
    <source>
        <dbReference type="ARBA" id="ARBA00010617"/>
    </source>
</evidence>
<dbReference type="PRINTS" id="PR00463">
    <property type="entry name" value="EP450I"/>
</dbReference>
<keyword evidence="9" id="KW-1133">Transmembrane helix</keyword>
<comment type="cofactor">
    <cofactor evidence="1 8">
        <name>heme</name>
        <dbReference type="ChEBI" id="CHEBI:30413"/>
    </cofactor>
</comment>
<feature type="transmembrane region" description="Helical" evidence="9">
    <location>
        <begin position="14"/>
        <end position="33"/>
    </location>
</feature>
<evidence type="ECO:0008006" key="12">
    <source>
        <dbReference type="Google" id="ProtNLM"/>
    </source>
</evidence>
<evidence type="ECO:0000256" key="3">
    <source>
        <dbReference type="ARBA" id="ARBA00022617"/>
    </source>
</evidence>
<evidence type="ECO:0000313" key="11">
    <source>
        <dbReference type="Proteomes" id="UP000253664"/>
    </source>
</evidence>
<dbReference type="Pfam" id="PF00067">
    <property type="entry name" value="p450"/>
    <property type="match status" value="1"/>
</dbReference>
<name>A0A367LPF7_9HYPO</name>
<keyword evidence="5" id="KW-0560">Oxidoreductase</keyword>
<dbReference type="GO" id="GO:0020037">
    <property type="term" value="F:heme binding"/>
    <property type="evidence" value="ECO:0007669"/>
    <property type="project" value="InterPro"/>
</dbReference>
<gene>
    <name evidence="10" type="ORF">L249_1855</name>
</gene>
<evidence type="ECO:0000256" key="7">
    <source>
        <dbReference type="ARBA" id="ARBA00023033"/>
    </source>
</evidence>
<keyword evidence="9" id="KW-0812">Transmembrane</keyword>
<dbReference type="SUPFAM" id="SSF48264">
    <property type="entry name" value="Cytochrome P450"/>
    <property type="match status" value="1"/>
</dbReference>
<keyword evidence="6 8" id="KW-0408">Iron</keyword>
<evidence type="ECO:0000256" key="6">
    <source>
        <dbReference type="ARBA" id="ARBA00023004"/>
    </source>
</evidence>
<sequence>MIGTYHHHLYASPVVYAAVVLVFLASVIFRRIYFHPYRHVPGPLLAKITSGYSAWHSWRGSMHLDVQRCHERYGTSLPWNNILIQIQSADAGTNRRPETKAIYGHGAPFRKSKGYATMCPVPGGWTTMTSIDKPLNQRLRRVFRAGTGAKQLAKFEPAILRRLKICLDQLQVDNGWSRSADMRRWSLCLGFDTMADFGLGIETNLLRSSDRDFVFPPLHFHEKKLGLWEQLPALNNVGLGILVSAAYPVVSPKARRFYKWCLDFLDRASERNRSESRGIFGPVIQSGHGNLSPAGHNRAQMMGESFFSVSSSAEPYAILLSGFFHYLGHYRQVYERLAGEMRSLYGPGEDIVWDAKLESNVYLRAVINELLRLLPPACGVHWRECEAPGVSVGPDQTPVSVGSDAGMSIFSLFRDGRLYREPLRFWPERWLPGVLPEDEFRTAKKAFTPFLIGPRNCAGGHISIMMASIAFAYTLVNADFRLGPEQADLVRRRSETACRHVGAEFELAFASHSSITCWESGPFIQFSGRATEKSVLPT</sequence>
<keyword evidence="4 8" id="KW-0479">Metal-binding</keyword>
<dbReference type="InterPro" id="IPR036396">
    <property type="entry name" value="Cyt_P450_sf"/>
</dbReference>
<dbReference type="Proteomes" id="UP000253664">
    <property type="component" value="Unassembled WGS sequence"/>
</dbReference>
<dbReference type="OrthoDB" id="1470350at2759"/>
<comment type="similarity">
    <text evidence="2">Belongs to the cytochrome P450 family.</text>
</comment>
<comment type="caution">
    <text evidence="10">The sequence shown here is derived from an EMBL/GenBank/DDBJ whole genome shotgun (WGS) entry which is preliminary data.</text>
</comment>
<accession>A0A367LPF7</accession>
<keyword evidence="3 8" id="KW-0349">Heme</keyword>
<keyword evidence="7" id="KW-0503">Monooxygenase</keyword>
<dbReference type="InterPro" id="IPR050121">
    <property type="entry name" value="Cytochrome_P450_monoxygenase"/>
</dbReference>
<evidence type="ECO:0000256" key="9">
    <source>
        <dbReference type="SAM" id="Phobius"/>
    </source>
</evidence>
<dbReference type="Gene3D" id="1.10.630.10">
    <property type="entry name" value="Cytochrome P450"/>
    <property type="match status" value="1"/>
</dbReference>
<dbReference type="GO" id="GO:0004497">
    <property type="term" value="F:monooxygenase activity"/>
    <property type="evidence" value="ECO:0007669"/>
    <property type="project" value="UniProtKB-KW"/>
</dbReference>
<evidence type="ECO:0000256" key="1">
    <source>
        <dbReference type="ARBA" id="ARBA00001971"/>
    </source>
</evidence>
<proteinExistence type="inferred from homology"/>
<dbReference type="EMBL" id="LKCN02000001">
    <property type="protein sequence ID" value="RCI16290.1"/>
    <property type="molecule type" value="Genomic_DNA"/>
</dbReference>
<evidence type="ECO:0000256" key="8">
    <source>
        <dbReference type="PIRSR" id="PIRSR602401-1"/>
    </source>
</evidence>
<evidence type="ECO:0000313" key="10">
    <source>
        <dbReference type="EMBL" id="RCI16290.1"/>
    </source>
</evidence>
<reference evidence="10 11" key="1">
    <citation type="journal article" date="2015" name="BMC Genomics">
        <title>Insights from the genome of Ophiocordyceps polyrhachis-furcata to pathogenicity and host specificity in insect fungi.</title>
        <authorList>
            <person name="Wichadakul D."/>
            <person name="Kobmoo N."/>
            <person name="Ingsriswang S."/>
            <person name="Tangphatsornruang S."/>
            <person name="Chantasingh D."/>
            <person name="Luangsa-ard J.J."/>
            <person name="Eurwilaichitr L."/>
        </authorList>
    </citation>
    <scope>NUCLEOTIDE SEQUENCE [LARGE SCALE GENOMIC DNA]</scope>
    <source>
        <strain evidence="10 11">BCC 54312</strain>
    </source>
</reference>